<dbReference type="Proteomes" id="UP001501257">
    <property type="component" value="Unassembled WGS sequence"/>
</dbReference>
<feature type="transmembrane region" description="Helical" evidence="1">
    <location>
        <begin position="64"/>
        <end position="85"/>
    </location>
</feature>
<feature type="transmembrane region" description="Helical" evidence="1">
    <location>
        <begin position="30"/>
        <end position="52"/>
    </location>
</feature>
<keyword evidence="3" id="KW-1185">Reference proteome</keyword>
<evidence type="ECO:0000313" key="2">
    <source>
        <dbReference type="EMBL" id="GAA5226470.1"/>
    </source>
</evidence>
<reference evidence="3" key="1">
    <citation type="journal article" date="2019" name="Int. J. Syst. Evol. Microbiol.">
        <title>The Global Catalogue of Microorganisms (GCM) 10K type strain sequencing project: providing services to taxonomists for standard genome sequencing and annotation.</title>
        <authorList>
            <consortium name="The Broad Institute Genomics Platform"/>
            <consortium name="The Broad Institute Genome Sequencing Center for Infectious Disease"/>
            <person name="Wu L."/>
            <person name="Ma J."/>
        </authorList>
    </citation>
    <scope>NUCLEOTIDE SEQUENCE [LARGE SCALE GENOMIC DNA]</scope>
    <source>
        <strain evidence="3">JCM 18952</strain>
    </source>
</reference>
<protein>
    <submittedName>
        <fullName evidence="2">Uncharacterized protein</fullName>
    </submittedName>
</protein>
<keyword evidence="1" id="KW-1133">Transmembrane helix</keyword>
<gene>
    <name evidence="2" type="ORF">GCM10025778_10030</name>
</gene>
<comment type="caution">
    <text evidence="2">The sequence shown here is derived from an EMBL/GenBank/DDBJ whole genome shotgun (WGS) entry which is preliminary data.</text>
</comment>
<proteinExistence type="predicted"/>
<name>A0ABP9TJW8_9MICC</name>
<feature type="transmembrane region" description="Helical" evidence="1">
    <location>
        <begin position="106"/>
        <end position="131"/>
    </location>
</feature>
<feature type="transmembrane region" description="Helical" evidence="1">
    <location>
        <begin position="143"/>
        <end position="161"/>
    </location>
</feature>
<evidence type="ECO:0000256" key="1">
    <source>
        <dbReference type="SAM" id="Phobius"/>
    </source>
</evidence>
<keyword evidence="1" id="KW-0812">Transmembrane</keyword>
<dbReference type="EMBL" id="BAABLK010000022">
    <property type="protein sequence ID" value="GAA5226470.1"/>
    <property type="molecule type" value="Genomic_DNA"/>
</dbReference>
<organism evidence="2 3">
    <name type="scientific">Paeniglutamicibacter antarcticus</name>
    <dbReference type="NCBI Taxonomy" id="494023"/>
    <lineage>
        <taxon>Bacteria</taxon>
        <taxon>Bacillati</taxon>
        <taxon>Actinomycetota</taxon>
        <taxon>Actinomycetes</taxon>
        <taxon>Micrococcales</taxon>
        <taxon>Micrococcaceae</taxon>
        <taxon>Paeniglutamicibacter</taxon>
    </lineage>
</organism>
<evidence type="ECO:0000313" key="3">
    <source>
        <dbReference type="Proteomes" id="UP001501257"/>
    </source>
</evidence>
<keyword evidence="1" id="KW-0472">Membrane</keyword>
<sequence length="184" mass="19975">MKRPTSPLTGFLQRFPLSITALRFWRMRQWLTAALSGLAVGLLLGFVTVLIPNNDFGRDIPPTMWSYPVWIATSILSGMLIASYIRPAAPEAPANVKEPKDNASKWGMTGGFLAWFAVGCPVCNKIALVAFGYSGAITYFAPLQPWLATAALAITVLALVFRLSGQMECKLVAARAAEPERTNA</sequence>
<accession>A0ABP9TJW8</accession>